<comment type="caution">
    <text evidence="3">The sequence shown here is derived from an EMBL/GenBank/DDBJ whole genome shotgun (WGS) entry which is preliminary data.</text>
</comment>
<evidence type="ECO:0000313" key="4">
    <source>
        <dbReference type="Proteomes" id="UP000569092"/>
    </source>
</evidence>
<dbReference type="Proteomes" id="UP000569092">
    <property type="component" value="Unassembled WGS sequence"/>
</dbReference>
<keyword evidence="1" id="KW-1133">Transmembrane helix</keyword>
<evidence type="ECO:0000256" key="1">
    <source>
        <dbReference type="SAM" id="Phobius"/>
    </source>
</evidence>
<keyword evidence="1" id="KW-0472">Membrane</keyword>
<protein>
    <submittedName>
        <fullName evidence="3">SAM-dependent methyltransferase</fullName>
    </submittedName>
</protein>
<dbReference type="EMBL" id="JACHDZ010000003">
    <property type="protein sequence ID" value="MBB5344134.1"/>
    <property type="molecule type" value="Genomic_DNA"/>
</dbReference>
<dbReference type="InterPro" id="IPR029063">
    <property type="entry name" value="SAM-dependent_MTases_sf"/>
</dbReference>
<feature type="transmembrane region" description="Helical" evidence="1">
    <location>
        <begin position="21"/>
        <end position="44"/>
    </location>
</feature>
<evidence type="ECO:0000313" key="3">
    <source>
        <dbReference type="EMBL" id="MBB5344134.1"/>
    </source>
</evidence>
<dbReference type="SUPFAM" id="SSF53335">
    <property type="entry name" value="S-adenosyl-L-methionine-dependent methyltransferases"/>
    <property type="match status" value="1"/>
</dbReference>
<keyword evidence="1" id="KW-0812">Transmembrane</keyword>
<feature type="transmembrane region" description="Helical" evidence="1">
    <location>
        <begin position="56"/>
        <end position="74"/>
    </location>
</feature>
<keyword evidence="3" id="KW-0489">Methyltransferase</keyword>
<dbReference type="CDD" id="cd02440">
    <property type="entry name" value="AdoMet_MTases"/>
    <property type="match status" value="1"/>
</dbReference>
<feature type="domain" description="Methyltransferase type 11" evidence="2">
    <location>
        <begin position="98"/>
        <end position="209"/>
    </location>
</feature>
<dbReference type="GO" id="GO:0008757">
    <property type="term" value="F:S-adenosylmethionine-dependent methyltransferase activity"/>
    <property type="evidence" value="ECO:0007669"/>
    <property type="project" value="InterPro"/>
</dbReference>
<gene>
    <name evidence="3" type="ORF">HDF10_002113</name>
</gene>
<dbReference type="InterPro" id="IPR013216">
    <property type="entry name" value="Methyltransf_11"/>
</dbReference>
<organism evidence="3 4">
    <name type="scientific">Tunturiibacter lichenicola</name>
    <dbReference type="NCBI Taxonomy" id="2051959"/>
    <lineage>
        <taxon>Bacteria</taxon>
        <taxon>Pseudomonadati</taxon>
        <taxon>Acidobacteriota</taxon>
        <taxon>Terriglobia</taxon>
        <taxon>Terriglobales</taxon>
        <taxon>Acidobacteriaceae</taxon>
        <taxon>Tunturiibacter</taxon>
    </lineage>
</organism>
<name>A0A7W8N3G8_9BACT</name>
<dbReference type="Gene3D" id="3.40.50.150">
    <property type="entry name" value="Vaccinia Virus protein VP39"/>
    <property type="match status" value="1"/>
</dbReference>
<dbReference type="AlphaFoldDB" id="A0A7W8N3G8"/>
<proteinExistence type="predicted"/>
<keyword evidence="3" id="KW-0808">Transferase</keyword>
<sequence length="253" mass="27601">MEKPLSSSLSTKPDYGVDAPAVMRNFFLIGTACLLFAIFSPHILHLGPVELNARSFYWPAGFLIAEGFLFLLYVKVGKFRHRDFMLSLHQWRGDENVLDVGCGRGLLLAGAAKRIAALSGTGHATGIDVWSNVDMGGNSSAATQHNLDLEGISQYCTLLSQPAQTISFPDGTFDVIVSNLCIHNIYDRPTRLQALQQIVRVLKPGGIALLSDYKLTGEYARELAAAGLIVEKRRGSLLTTFPPLTVVIARKPM</sequence>
<dbReference type="Pfam" id="PF08241">
    <property type="entry name" value="Methyltransf_11"/>
    <property type="match status" value="1"/>
</dbReference>
<dbReference type="PANTHER" id="PTHR45277:SF1">
    <property type="entry name" value="EXPRESSED PROTEIN"/>
    <property type="match status" value="1"/>
</dbReference>
<dbReference type="GO" id="GO:0032259">
    <property type="term" value="P:methylation"/>
    <property type="evidence" value="ECO:0007669"/>
    <property type="project" value="UniProtKB-KW"/>
</dbReference>
<dbReference type="PANTHER" id="PTHR45277">
    <property type="entry name" value="EXPRESSED PROTEIN"/>
    <property type="match status" value="1"/>
</dbReference>
<accession>A0A7W8N3G8</accession>
<evidence type="ECO:0000259" key="2">
    <source>
        <dbReference type="Pfam" id="PF08241"/>
    </source>
</evidence>
<reference evidence="3 4" key="1">
    <citation type="submission" date="2020-08" db="EMBL/GenBank/DDBJ databases">
        <title>Genomic Encyclopedia of Type Strains, Phase IV (KMG-V): Genome sequencing to study the core and pangenomes of soil and plant-associated prokaryotes.</title>
        <authorList>
            <person name="Whitman W."/>
        </authorList>
    </citation>
    <scope>NUCLEOTIDE SEQUENCE [LARGE SCALE GENOMIC DNA]</scope>
    <source>
        <strain evidence="3 4">M8US30</strain>
    </source>
</reference>